<dbReference type="RefSeq" id="WP_220207383.1">
    <property type="nucleotide sequence ID" value="NZ_BNJK01000001.1"/>
</dbReference>
<dbReference type="Pfam" id="PF03259">
    <property type="entry name" value="Robl_LC7"/>
    <property type="match status" value="1"/>
</dbReference>
<dbReference type="GO" id="GO:0060090">
    <property type="term" value="F:molecular adaptor activity"/>
    <property type="evidence" value="ECO:0007669"/>
    <property type="project" value="InterPro"/>
</dbReference>
<keyword evidence="3" id="KW-1185">Reference proteome</keyword>
<reference evidence="2" key="1">
    <citation type="submission" date="2020-10" db="EMBL/GenBank/DDBJ databases">
        <title>Taxonomic study of unclassified bacteria belonging to the class Ktedonobacteria.</title>
        <authorList>
            <person name="Yabe S."/>
            <person name="Wang C.M."/>
            <person name="Zheng Y."/>
            <person name="Sakai Y."/>
            <person name="Cavaletti L."/>
            <person name="Monciardini P."/>
            <person name="Donadio S."/>
        </authorList>
    </citation>
    <scope>NUCLEOTIDE SEQUENCE</scope>
    <source>
        <strain evidence="2">ID150040</strain>
    </source>
</reference>
<dbReference type="GO" id="GO:0032008">
    <property type="term" value="P:positive regulation of TOR signaling"/>
    <property type="evidence" value="ECO:0007669"/>
    <property type="project" value="InterPro"/>
</dbReference>
<comment type="caution">
    <text evidence="2">The sequence shown here is derived from an EMBL/GenBank/DDBJ whole genome shotgun (WGS) entry which is preliminary data.</text>
</comment>
<dbReference type="SUPFAM" id="SSF103196">
    <property type="entry name" value="Roadblock/LC7 domain"/>
    <property type="match status" value="1"/>
</dbReference>
<feature type="domain" description="Roadblock/LAMTOR2" evidence="1">
    <location>
        <begin position="1"/>
        <end position="88"/>
    </location>
</feature>
<evidence type="ECO:0000259" key="1">
    <source>
        <dbReference type="SMART" id="SM00960"/>
    </source>
</evidence>
<dbReference type="InterPro" id="IPR037587">
    <property type="entry name" value="LAMTOR2-like"/>
</dbReference>
<dbReference type="InterPro" id="IPR004942">
    <property type="entry name" value="Roadblock/LAMTOR2_dom"/>
</dbReference>
<organism evidence="2 3">
    <name type="scientific">Reticulibacter mediterranei</name>
    <dbReference type="NCBI Taxonomy" id="2778369"/>
    <lineage>
        <taxon>Bacteria</taxon>
        <taxon>Bacillati</taxon>
        <taxon>Chloroflexota</taxon>
        <taxon>Ktedonobacteria</taxon>
        <taxon>Ktedonobacterales</taxon>
        <taxon>Reticulibacteraceae</taxon>
        <taxon>Reticulibacter</taxon>
    </lineage>
</organism>
<sequence length="115" mass="12462">METVLQRLTDLDEIYNAILVGKDGLIVAGIQHSDDEEVVGAMAAAAFGSITSFTAQMNNDETRHVIVETKNGTVQMEEAGDLILVVVTRGTGNLGRVRLEMKKACRQLAQLVPSY</sequence>
<proteinExistence type="predicted"/>
<dbReference type="EMBL" id="BNJK01000001">
    <property type="protein sequence ID" value="GHO96784.1"/>
    <property type="molecule type" value="Genomic_DNA"/>
</dbReference>
<dbReference type="PANTHER" id="PTHR13323">
    <property type="entry name" value="LATE ENDOSOMAL/LYSOSOMAL MP1 INTERACTING PROTEIN"/>
    <property type="match status" value="1"/>
</dbReference>
<dbReference type="SMART" id="SM00960">
    <property type="entry name" value="Robl_LC7"/>
    <property type="match status" value="1"/>
</dbReference>
<name>A0A8J3IRY2_9CHLR</name>
<dbReference type="AlphaFoldDB" id="A0A8J3IRY2"/>
<gene>
    <name evidence="2" type="ORF">KSF_068320</name>
</gene>
<protein>
    <submittedName>
        <fullName evidence="2">Dynein regulation protein LC7</fullName>
    </submittedName>
</protein>
<dbReference type="Proteomes" id="UP000597444">
    <property type="component" value="Unassembled WGS sequence"/>
</dbReference>
<evidence type="ECO:0000313" key="2">
    <source>
        <dbReference type="EMBL" id="GHO96784.1"/>
    </source>
</evidence>
<dbReference type="Gene3D" id="3.30.450.30">
    <property type="entry name" value="Dynein light chain 2a, cytoplasmic"/>
    <property type="match status" value="1"/>
</dbReference>
<dbReference type="GO" id="GO:0005085">
    <property type="term" value="F:guanyl-nucleotide exchange factor activity"/>
    <property type="evidence" value="ECO:0007669"/>
    <property type="project" value="InterPro"/>
</dbReference>
<accession>A0A8J3IRY2</accession>
<evidence type="ECO:0000313" key="3">
    <source>
        <dbReference type="Proteomes" id="UP000597444"/>
    </source>
</evidence>